<sequence length="99" mass="11078">MTFFFSLLSDSELFNGLFSFVDENNFGGLIGLLAEKVGKFSGNFVVDVLFEIAALLDIVDFDRNCGLVISIERVVDDDGIVFKNRYFRSRGISISLFFG</sequence>
<evidence type="ECO:0000313" key="1">
    <source>
        <dbReference type="EMBL" id="OHS96394.1"/>
    </source>
</evidence>
<name>A0A1J4JB29_9EUKA</name>
<reference evidence="1" key="1">
    <citation type="submission" date="2016-10" db="EMBL/GenBank/DDBJ databases">
        <authorList>
            <person name="Benchimol M."/>
            <person name="Almeida L.G."/>
            <person name="Vasconcelos A.T."/>
            <person name="Perreira-Neves A."/>
            <person name="Rosa I.A."/>
            <person name="Tasca T."/>
            <person name="Bogo M.R."/>
            <person name="de Souza W."/>
        </authorList>
    </citation>
    <scope>NUCLEOTIDE SEQUENCE [LARGE SCALE GENOMIC DNA]</scope>
    <source>
        <strain evidence="1">K</strain>
    </source>
</reference>
<dbReference type="EMBL" id="MLAK01001180">
    <property type="protein sequence ID" value="OHS96394.1"/>
    <property type="molecule type" value="Genomic_DNA"/>
</dbReference>
<protein>
    <submittedName>
        <fullName evidence="1">Uncharacterized protein</fullName>
    </submittedName>
</protein>
<dbReference type="VEuPathDB" id="TrichDB:TRFO_37463"/>
<comment type="caution">
    <text evidence="1">The sequence shown here is derived from an EMBL/GenBank/DDBJ whole genome shotgun (WGS) entry which is preliminary data.</text>
</comment>
<evidence type="ECO:0000313" key="2">
    <source>
        <dbReference type="Proteomes" id="UP000179807"/>
    </source>
</evidence>
<dbReference type="RefSeq" id="XP_068349531.1">
    <property type="nucleotide sequence ID" value="XM_068511436.1"/>
</dbReference>
<proteinExistence type="predicted"/>
<dbReference type="GeneID" id="94846140"/>
<dbReference type="Proteomes" id="UP000179807">
    <property type="component" value="Unassembled WGS sequence"/>
</dbReference>
<gene>
    <name evidence="1" type="ORF">TRFO_37463</name>
</gene>
<keyword evidence="2" id="KW-1185">Reference proteome</keyword>
<dbReference type="AlphaFoldDB" id="A0A1J4JB29"/>
<accession>A0A1J4JB29</accession>
<organism evidence="1 2">
    <name type="scientific">Tritrichomonas foetus</name>
    <dbReference type="NCBI Taxonomy" id="1144522"/>
    <lineage>
        <taxon>Eukaryota</taxon>
        <taxon>Metamonada</taxon>
        <taxon>Parabasalia</taxon>
        <taxon>Tritrichomonadida</taxon>
        <taxon>Tritrichomonadidae</taxon>
        <taxon>Tritrichomonas</taxon>
    </lineage>
</organism>